<feature type="domain" description="OBG-type G" evidence="8">
    <location>
        <begin position="3"/>
        <end position="258"/>
    </location>
</feature>
<dbReference type="InterPro" id="IPR004095">
    <property type="entry name" value="TGS"/>
</dbReference>
<dbReference type="InterPro" id="IPR023192">
    <property type="entry name" value="TGS-like_dom_sf"/>
</dbReference>
<dbReference type="RefSeq" id="WP_128156937.1">
    <property type="nucleotide sequence ID" value="NZ_JBHSOM010000004.1"/>
</dbReference>
<feature type="binding site" evidence="6">
    <location>
        <begin position="12"/>
        <end position="17"/>
    </location>
    <ligand>
        <name>ATP</name>
        <dbReference type="ChEBI" id="CHEBI:30616"/>
    </ligand>
</feature>
<keyword evidence="3 6" id="KW-0547">Nucleotide-binding</keyword>
<dbReference type="InterPro" id="IPR012676">
    <property type="entry name" value="TGS-like"/>
</dbReference>
<evidence type="ECO:0000256" key="4">
    <source>
        <dbReference type="ARBA" id="ARBA00022840"/>
    </source>
</evidence>
<keyword evidence="2" id="KW-0479">Metal-binding</keyword>
<dbReference type="EMBL" id="SAVA01000008">
    <property type="protein sequence ID" value="RWR50737.1"/>
    <property type="molecule type" value="Genomic_DNA"/>
</dbReference>
<evidence type="ECO:0000256" key="1">
    <source>
        <dbReference type="ARBA" id="ARBA00001946"/>
    </source>
</evidence>
<dbReference type="Gene3D" id="3.10.20.30">
    <property type="match status" value="1"/>
</dbReference>
<dbReference type="PRINTS" id="PR00326">
    <property type="entry name" value="GTP1OBG"/>
</dbReference>
<dbReference type="Gene3D" id="1.10.150.300">
    <property type="entry name" value="TGS-like domain"/>
    <property type="match status" value="1"/>
</dbReference>
<feature type="domain" description="TGS" evidence="9">
    <location>
        <begin position="280"/>
        <end position="363"/>
    </location>
</feature>
<keyword evidence="11" id="KW-1185">Reference proteome</keyword>
<accession>A0A443LNI8</accession>
<dbReference type="SUPFAM" id="SSF52540">
    <property type="entry name" value="P-loop containing nucleoside triphosphate hydrolases"/>
    <property type="match status" value="1"/>
</dbReference>
<keyword evidence="4 6" id="KW-0067">ATP-binding</keyword>
<reference evidence="11" key="1">
    <citation type="submission" date="2019-01" db="EMBL/GenBank/DDBJ databases">
        <title>Sinorhodobacter populi sp. nov. isolated from the symptomatic bark tissue of Populus euramericana canker.</title>
        <authorList>
            <person name="Li Y."/>
        </authorList>
    </citation>
    <scope>NUCLEOTIDE SEQUENCE [LARGE SCALE GENOMIC DNA]</scope>
    <source>
        <strain evidence="11">CGMCC 1.12963</strain>
    </source>
</reference>
<name>A0A443LNI8_9RHOB</name>
<dbReference type="FunFam" id="1.10.150.300:FF:000001">
    <property type="entry name" value="Ribosome-binding ATPase YchF"/>
    <property type="match status" value="1"/>
</dbReference>
<dbReference type="GO" id="GO:0005737">
    <property type="term" value="C:cytoplasm"/>
    <property type="evidence" value="ECO:0007669"/>
    <property type="project" value="TreeGrafter"/>
</dbReference>
<comment type="caution">
    <text evidence="10">The sequence shown here is derived from an EMBL/GenBank/DDBJ whole genome shotgun (WGS) entry which is preliminary data.</text>
</comment>
<gene>
    <name evidence="6 10" type="primary">ychF</name>
    <name evidence="10" type="ORF">EOW66_13980</name>
</gene>
<evidence type="ECO:0000313" key="10">
    <source>
        <dbReference type="EMBL" id="RWR50737.1"/>
    </source>
</evidence>
<dbReference type="AlphaFoldDB" id="A0A443LNI8"/>
<keyword evidence="5" id="KW-0460">Magnesium</keyword>
<evidence type="ECO:0000256" key="6">
    <source>
        <dbReference type="HAMAP-Rule" id="MF_00944"/>
    </source>
</evidence>
<comment type="function">
    <text evidence="6">ATPase that binds to both the 70S ribosome and the 50S ribosomal subunit in a nucleotide-independent manner.</text>
</comment>
<dbReference type="InterPro" id="IPR013029">
    <property type="entry name" value="YchF_C"/>
</dbReference>
<dbReference type="HAMAP" id="MF_00944">
    <property type="entry name" value="YchF_OLA1_ATPase"/>
    <property type="match status" value="1"/>
</dbReference>
<dbReference type="InterPro" id="IPR031167">
    <property type="entry name" value="G_OBG"/>
</dbReference>
<dbReference type="Pfam" id="PF06071">
    <property type="entry name" value="YchF-GTPase_C"/>
    <property type="match status" value="1"/>
</dbReference>
<evidence type="ECO:0000256" key="7">
    <source>
        <dbReference type="SAM" id="Coils"/>
    </source>
</evidence>
<dbReference type="SUPFAM" id="SSF81271">
    <property type="entry name" value="TGS-like"/>
    <property type="match status" value="1"/>
</dbReference>
<dbReference type="PANTHER" id="PTHR23305:SF18">
    <property type="entry name" value="OBG-TYPE G DOMAIN-CONTAINING PROTEIN"/>
    <property type="match status" value="1"/>
</dbReference>
<dbReference type="InterPro" id="IPR012675">
    <property type="entry name" value="Beta-grasp_dom_sf"/>
</dbReference>
<dbReference type="GO" id="GO:0016887">
    <property type="term" value="F:ATP hydrolysis activity"/>
    <property type="evidence" value="ECO:0007669"/>
    <property type="project" value="UniProtKB-UniRule"/>
</dbReference>
<comment type="cofactor">
    <cofactor evidence="1">
        <name>Mg(2+)</name>
        <dbReference type="ChEBI" id="CHEBI:18420"/>
    </cofactor>
</comment>
<evidence type="ECO:0000313" key="11">
    <source>
        <dbReference type="Proteomes" id="UP000288071"/>
    </source>
</evidence>
<dbReference type="GO" id="GO:0005525">
    <property type="term" value="F:GTP binding"/>
    <property type="evidence" value="ECO:0007669"/>
    <property type="project" value="InterPro"/>
</dbReference>
<dbReference type="GO" id="GO:0005524">
    <property type="term" value="F:ATP binding"/>
    <property type="evidence" value="ECO:0007669"/>
    <property type="project" value="UniProtKB-UniRule"/>
</dbReference>
<protein>
    <recommendedName>
        <fullName evidence="6">Ribosome-binding ATPase YchF</fullName>
    </recommendedName>
</protein>
<evidence type="ECO:0000259" key="9">
    <source>
        <dbReference type="PROSITE" id="PS51880"/>
    </source>
</evidence>
<sequence>MGFKMGIVGLPNVGKSTLFNALTKTAAAQAANFPFCTIEPNVGEVAVPDARLEALAAIAGSKQLIPTRMTFVDIAGLVKGASKGEGLGNQFLANIREVDAIAHVLRCFEDGDVTHVEGRVDPIADAETIETELMIADLESLEKRLANLSRKVNAGDKQAKEDARLMLAAKEVLEKGLPARTVKIVEDDRKAWNMLQLLTAKPVLYVCNVEEAQAASGNALSEKVAQMAQEQGAASVVISAKIEEEISQLDDEEATMFLEELGLHEAGLDRLIRAGYQLLGLETYFTVGPKEARAWTIRKGTLAPQAAGVIHGDFERGFIRAETVAYEDYVKYKGETGAKEAGKFRVEGKTYEVQDGDVLHFLFNA</sequence>
<dbReference type="CDD" id="cd01900">
    <property type="entry name" value="YchF"/>
    <property type="match status" value="1"/>
</dbReference>
<dbReference type="Proteomes" id="UP000288071">
    <property type="component" value="Unassembled WGS sequence"/>
</dbReference>
<dbReference type="InterPro" id="IPR006073">
    <property type="entry name" value="GTP-bd"/>
</dbReference>
<evidence type="ECO:0000256" key="2">
    <source>
        <dbReference type="ARBA" id="ARBA00022723"/>
    </source>
</evidence>
<dbReference type="NCBIfam" id="TIGR00092">
    <property type="entry name" value="redox-regulated ATPase YchF"/>
    <property type="match status" value="1"/>
</dbReference>
<dbReference type="Gene3D" id="3.40.50.300">
    <property type="entry name" value="P-loop containing nucleotide triphosphate hydrolases"/>
    <property type="match status" value="1"/>
</dbReference>
<dbReference type="InterPro" id="IPR041706">
    <property type="entry name" value="YchF_N"/>
</dbReference>
<dbReference type="FunFam" id="3.10.20.30:FF:000001">
    <property type="entry name" value="Ribosome-binding ATPase YchF"/>
    <property type="match status" value="1"/>
</dbReference>
<proteinExistence type="inferred from homology"/>
<dbReference type="PIRSF" id="PIRSF006641">
    <property type="entry name" value="CHP00092"/>
    <property type="match status" value="1"/>
</dbReference>
<comment type="similarity">
    <text evidence="6">Belongs to the TRAFAC class OBG-HflX-like GTPase superfamily. OBG GTPase family. YchF/OLA1 subfamily.</text>
</comment>
<dbReference type="Pfam" id="PF01926">
    <property type="entry name" value="MMR_HSR1"/>
    <property type="match status" value="1"/>
</dbReference>
<dbReference type="PROSITE" id="PS51710">
    <property type="entry name" value="G_OBG"/>
    <property type="match status" value="1"/>
</dbReference>
<organism evidence="10 11">
    <name type="scientific">Paenirhodobacter huangdaonensis</name>
    <dbReference type="NCBI Taxonomy" id="2501515"/>
    <lineage>
        <taxon>Bacteria</taxon>
        <taxon>Pseudomonadati</taxon>
        <taxon>Pseudomonadota</taxon>
        <taxon>Alphaproteobacteria</taxon>
        <taxon>Rhodobacterales</taxon>
        <taxon>Rhodobacter group</taxon>
        <taxon>Paenirhodobacter</taxon>
    </lineage>
</organism>
<dbReference type="InterPro" id="IPR027417">
    <property type="entry name" value="P-loop_NTPase"/>
</dbReference>
<dbReference type="InterPro" id="IPR004396">
    <property type="entry name" value="ATPase_YchF/OLA1"/>
</dbReference>
<feature type="coiled-coil region" evidence="7">
    <location>
        <begin position="131"/>
        <end position="158"/>
    </location>
</feature>
<evidence type="ECO:0000259" key="8">
    <source>
        <dbReference type="PROSITE" id="PS51710"/>
    </source>
</evidence>
<dbReference type="CDD" id="cd04867">
    <property type="entry name" value="TGS_YchF_OLA1"/>
    <property type="match status" value="1"/>
</dbReference>
<evidence type="ECO:0000256" key="5">
    <source>
        <dbReference type="ARBA" id="ARBA00022842"/>
    </source>
</evidence>
<dbReference type="GO" id="GO:0046872">
    <property type="term" value="F:metal ion binding"/>
    <property type="evidence" value="ECO:0007669"/>
    <property type="project" value="UniProtKB-KW"/>
</dbReference>
<dbReference type="PANTHER" id="PTHR23305">
    <property type="entry name" value="OBG GTPASE FAMILY"/>
    <property type="match status" value="1"/>
</dbReference>
<reference evidence="10 11" key="2">
    <citation type="submission" date="2019-01" db="EMBL/GenBank/DDBJ databases">
        <title>Sinorhodobacter populi sp. nov. isolated from the symptomatic bark tissue of Populus euramericana canker.</title>
        <authorList>
            <person name="Xu G."/>
        </authorList>
    </citation>
    <scope>NUCLEOTIDE SEQUENCE [LARGE SCALE GENOMIC DNA]</scope>
    <source>
        <strain evidence="10 11">CGMCC 1.12963</strain>
    </source>
</reference>
<dbReference type="GO" id="GO:0043023">
    <property type="term" value="F:ribosomal large subunit binding"/>
    <property type="evidence" value="ECO:0007669"/>
    <property type="project" value="UniProtKB-UniRule"/>
</dbReference>
<evidence type="ECO:0000256" key="3">
    <source>
        <dbReference type="ARBA" id="ARBA00022741"/>
    </source>
</evidence>
<dbReference type="PROSITE" id="PS51880">
    <property type="entry name" value="TGS"/>
    <property type="match status" value="1"/>
</dbReference>
<keyword evidence="7" id="KW-0175">Coiled coil</keyword>